<dbReference type="EMBL" id="CP104205">
    <property type="protein sequence ID" value="UWX54954.1"/>
    <property type="molecule type" value="Genomic_DNA"/>
</dbReference>
<protein>
    <submittedName>
        <fullName evidence="1">Uncharacterized protein</fullName>
    </submittedName>
</protein>
<reference evidence="1" key="1">
    <citation type="submission" date="2022-09" db="EMBL/GenBank/DDBJ databases">
        <title>Maribacter litopenaei sp. nov., isolated from the intestinal tract of the Pacific White Shrimp, Litopenaeus vannamei.</title>
        <authorList>
            <person name="Kim S.Y."/>
            <person name="Hwang C.Y."/>
        </authorList>
    </citation>
    <scope>NUCLEOTIDE SEQUENCE</scope>
    <source>
        <strain evidence="1">HL-LV01</strain>
    </source>
</reference>
<name>A0ABY5Y8D0_9FLAO</name>
<gene>
    <name evidence="1" type="ORF">NYZ99_19870</name>
</gene>
<proteinExistence type="predicted"/>
<evidence type="ECO:0000313" key="1">
    <source>
        <dbReference type="EMBL" id="UWX54954.1"/>
    </source>
</evidence>
<dbReference type="RefSeq" id="WP_260572806.1">
    <property type="nucleotide sequence ID" value="NZ_CP104205.1"/>
</dbReference>
<keyword evidence="2" id="KW-1185">Reference proteome</keyword>
<sequence length="202" mass="23933">MKSSFTSDLKKEKKLSILLDSYYLNCLKQYDFERVQNIQEQLQGIDVIFKHKTTRKTFLIDEKAQLDYINEDLPTFAFELHYIKNGQLKDGWLFDASKKTDFYALVTAIYEDEPDKFTSCKIIFVNRNKLKDFLSARGITKQLLLKHYQKESLPHGKLELKELKSKTEGYLYHSKDNKAERPFNLILRLEWLLSNHIAKKLI</sequence>
<accession>A0ABY5Y8D0</accession>
<organism evidence="1 2">
    <name type="scientific">Maribacter litopenaei</name>
    <dbReference type="NCBI Taxonomy" id="2976127"/>
    <lineage>
        <taxon>Bacteria</taxon>
        <taxon>Pseudomonadati</taxon>
        <taxon>Bacteroidota</taxon>
        <taxon>Flavobacteriia</taxon>
        <taxon>Flavobacteriales</taxon>
        <taxon>Flavobacteriaceae</taxon>
        <taxon>Maribacter</taxon>
    </lineage>
</organism>
<dbReference type="Proteomes" id="UP001059209">
    <property type="component" value="Chromosome"/>
</dbReference>
<evidence type="ECO:0000313" key="2">
    <source>
        <dbReference type="Proteomes" id="UP001059209"/>
    </source>
</evidence>